<organism evidence="2 3">
    <name type="scientific">Actinocatenispora sera</name>
    <dbReference type="NCBI Taxonomy" id="390989"/>
    <lineage>
        <taxon>Bacteria</taxon>
        <taxon>Bacillati</taxon>
        <taxon>Actinomycetota</taxon>
        <taxon>Actinomycetes</taxon>
        <taxon>Micromonosporales</taxon>
        <taxon>Micromonosporaceae</taxon>
        <taxon>Actinocatenispora</taxon>
    </lineage>
</organism>
<dbReference type="EMBL" id="AP023354">
    <property type="protein sequence ID" value="BCJ31011.1"/>
    <property type="molecule type" value="Genomic_DNA"/>
</dbReference>
<dbReference type="SMART" id="SM00849">
    <property type="entry name" value="Lactamase_B"/>
    <property type="match status" value="1"/>
</dbReference>
<dbReference type="KEGG" id="aser:Asera_51190"/>
<sequence>MRIRVLGSCGAWPEPGRACTGFLISDAGRHLVVDLGYGTAPRLFAALPADRLDAVVLTHAHPDHMLDVHALLRARHYGFRGAGLPRLPVYAPAGLAEVLAPLEGADGAELLAAAFDWHEYRPGSSIDLDPVRIELVALPHYVPNAGVRVTGPGGVFAYTGDTGPDPAVARLGAGADLFAVDATFQDRPVSTVIPDQRFNLSAREAAGFAAQAGARRLLLTHFWPGADRSRAAAEAAEHFSGPILVADEDQVIELTGPDM</sequence>
<evidence type="ECO:0000259" key="1">
    <source>
        <dbReference type="SMART" id="SM00849"/>
    </source>
</evidence>
<dbReference type="AlphaFoldDB" id="A0A810L9M8"/>
<dbReference type="InterPro" id="IPR036866">
    <property type="entry name" value="RibonucZ/Hydroxyglut_hydro"/>
</dbReference>
<proteinExistence type="predicted"/>
<dbReference type="Pfam" id="PF12706">
    <property type="entry name" value="Lactamase_B_2"/>
    <property type="match status" value="1"/>
</dbReference>
<dbReference type="PANTHER" id="PTHR46018:SF4">
    <property type="entry name" value="METALLO-HYDROLASE YHFI-RELATED"/>
    <property type="match status" value="1"/>
</dbReference>
<dbReference type="GO" id="GO:0042781">
    <property type="term" value="F:3'-tRNA processing endoribonuclease activity"/>
    <property type="evidence" value="ECO:0007669"/>
    <property type="project" value="TreeGrafter"/>
</dbReference>
<evidence type="ECO:0000313" key="2">
    <source>
        <dbReference type="EMBL" id="BCJ31011.1"/>
    </source>
</evidence>
<dbReference type="SUPFAM" id="SSF56281">
    <property type="entry name" value="Metallo-hydrolase/oxidoreductase"/>
    <property type="match status" value="1"/>
</dbReference>
<gene>
    <name evidence="2" type="ORF">Asera_51190</name>
</gene>
<dbReference type="PANTHER" id="PTHR46018">
    <property type="entry name" value="ZINC PHOSPHODIESTERASE ELAC PROTEIN 1"/>
    <property type="match status" value="1"/>
</dbReference>
<dbReference type="InterPro" id="IPR001279">
    <property type="entry name" value="Metallo-B-lactamas"/>
</dbReference>
<dbReference type="CDD" id="cd07716">
    <property type="entry name" value="RNaseZ_short-form-like_MBL-fold"/>
    <property type="match status" value="1"/>
</dbReference>
<accession>A0A810L9M8</accession>
<name>A0A810L9M8_9ACTN</name>
<protein>
    <submittedName>
        <fullName evidence="2">MBL fold metallo-hydrolase</fullName>
    </submittedName>
</protein>
<feature type="domain" description="Metallo-beta-lactamase" evidence="1">
    <location>
        <begin position="18"/>
        <end position="196"/>
    </location>
</feature>
<keyword evidence="3" id="KW-1185">Reference proteome</keyword>
<evidence type="ECO:0000313" key="3">
    <source>
        <dbReference type="Proteomes" id="UP000680750"/>
    </source>
</evidence>
<dbReference type="RefSeq" id="WP_030446400.1">
    <property type="nucleotide sequence ID" value="NZ_AP023354.1"/>
</dbReference>
<dbReference type="Proteomes" id="UP000680750">
    <property type="component" value="Chromosome"/>
</dbReference>
<dbReference type="Gene3D" id="3.60.15.10">
    <property type="entry name" value="Ribonuclease Z/Hydroxyacylglutathione hydrolase-like"/>
    <property type="match status" value="1"/>
</dbReference>
<reference evidence="2" key="1">
    <citation type="submission" date="2020-08" db="EMBL/GenBank/DDBJ databases">
        <title>Whole genome shotgun sequence of Actinocatenispora sera NBRC 101916.</title>
        <authorList>
            <person name="Komaki H."/>
            <person name="Tamura T."/>
        </authorList>
    </citation>
    <scope>NUCLEOTIDE SEQUENCE</scope>
    <source>
        <strain evidence="2">NBRC 101916</strain>
    </source>
</reference>